<evidence type="ECO:0000256" key="3">
    <source>
        <dbReference type="ARBA" id="ARBA00022691"/>
    </source>
</evidence>
<reference evidence="6 7" key="1">
    <citation type="submission" date="2019-06" db="EMBL/GenBank/DDBJ databases">
        <title>Nitrosomonas stercoris KYUHI-S whole genome shotgun sequence.</title>
        <authorList>
            <person name="Nakagawa T."/>
            <person name="Tsuchiya Y."/>
            <person name="Takahashi R."/>
        </authorList>
    </citation>
    <scope>NUCLEOTIDE SEQUENCE [LARGE SCALE GENOMIC DNA]</scope>
    <source>
        <strain evidence="6 7">KYUHI-S</strain>
    </source>
</reference>
<evidence type="ECO:0000256" key="1">
    <source>
        <dbReference type="ARBA" id="ARBA00022603"/>
    </source>
</evidence>
<keyword evidence="2 5" id="KW-0808">Transferase</keyword>
<keyword evidence="4" id="KW-0408">Iron</keyword>
<dbReference type="InterPro" id="IPR012340">
    <property type="entry name" value="NA-bd_OB-fold"/>
</dbReference>
<gene>
    <name evidence="6" type="ORF">Nstercoris_02095</name>
</gene>
<dbReference type="AlphaFoldDB" id="A0A4Y1YPR8"/>
<dbReference type="Gene3D" id="2.40.50.1070">
    <property type="match status" value="1"/>
</dbReference>
<evidence type="ECO:0000256" key="4">
    <source>
        <dbReference type="ARBA" id="ARBA00023014"/>
    </source>
</evidence>
<dbReference type="SUPFAM" id="SSF53335">
    <property type="entry name" value="S-adenosyl-L-methionine-dependent methyltransferases"/>
    <property type="match status" value="1"/>
</dbReference>
<keyword evidence="3 5" id="KW-0949">S-adenosyl-L-methionine</keyword>
<evidence type="ECO:0000313" key="7">
    <source>
        <dbReference type="Proteomes" id="UP000316473"/>
    </source>
</evidence>
<dbReference type="GO" id="GO:0006396">
    <property type="term" value="P:RNA processing"/>
    <property type="evidence" value="ECO:0007669"/>
    <property type="project" value="InterPro"/>
</dbReference>
<evidence type="ECO:0000256" key="2">
    <source>
        <dbReference type="ARBA" id="ARBA00022679"/>
    </source>
</evidence>
<dbReference type="PANTHER" id="PTHR11061:SF30">
    <property type="entry name" value="TRNA (URACIL(54)-C(5))-METHYLTRANSFERASE"/>
    <property type="match status" value="1"/>
</dbReference>
<dbReference type="PROSITE" id="PS51687">
    <property type="entry name" value="SAM_MT_RNA_M5U"/>
    <property type="match status" value="1"/>
</dbReference>
<comment type="caution">
    <text evidence="5">Lacks conserved residue(s) required for the propagation of feature annotation.</text>
</comment>
<dbReference type="KEGG" id="nst:Nstercoris_02095"/>
<dbReference type="GO" id="GO:0051536">
    <property type="term" value="F:iron-sulfur cluster binding"/>
    <property type="evidence" value="ECO:0007669"/>
    <property type="project" value="UniProtKB-KW"/>
</dbReference>
<evidence type="ECO:0000313" key="6">
    <source>
        <dbReference type="EMBL" id="BBL35818.1"/>
    </source>
</evidence>
<dbReference type="GO" id="GO:0032259">
    <property type="term" value="P:methylation"/>
    <property type="evidence" value="ECO:0007669"/>
    <property type="project" value="UniProtKB-KW"/>
</dbReference>
<organism evidence="6 7">
    <name type="scientific">Nitrosomonas stercoris</name>
    <dbReference type="NCBI Taxonomy" id="1444684"/>
    <lineage>
        <taxon>Bacteria</taxon>
        <taxon>Pseudomonadati</taxon>
        <taxon>Pseudomonadota</taxon>
        <taxon>Betaproteobacteria</taxon>
        <taxon>Nitrosomonadales</taxon>
        <taxon>Nitrosomonadaceae</taxon>
        <taxon>Nitrosomonas</taxon>
    </lineage>
</organism>
<feature type="binding site" evidence="5">
    <location>
        <position position="245"/>
    </location>
    <ligand>
        <name>S-adenosyl-L-methionine</name>
        <dbReference type="ChEBI" id="CHEBI:59789"/>
    </ligand>
</feature>
<comment type="similarity">
    <text evidence="5">Belongs to the class I-like SAM-binding methyltransferase superfamily. RNA M5U methyltransferase family.</text>
</comment>
<dbReference type="InterPro" id="IPR010280">
    <property type="entry name" value="U5_MeTrfase_fam"/>
</dbReference>
<proteinExistence type="inferred from homology"/>
<keyword evidence="7" id="KW-1185">Reference proteome</keyword>
<keyword evidence="4" id="KW-0411">Iron-sulfur</keyword>
<dbReference type="Gene3D" id="2.40.50.140">
    <property type="entry name" value="Nucleic acid-binding proteins"/>
    <property type="match status" value="1"/>
</dbReference>
<evidence type="ECO:0000256" key="5">
    <source>
        <dbReference type="PROSITE-ProRule" id="PRU01024"/>
    </source>
</evidence>
<sequence>MRFQGEITHLSQKWLGVVRHPKNELSYFVAGTWPGDIGEFETTDRTLNNKKYGYARLTHLIHPSPQRTTPACQFLGFGDNDCSGCPWMIADYASQLEHKRNHFLYAMRRIGFNSEAMQVSAIHPAPKQFGYRNRFQVKTDGKQLGFVAEGSHTIVSIEDCPILNTTCRQQLHTLQQQLPNPQWAPASGYDWNFIDLDDQPSNQPVAINCKRPFCQGNHAQNLWMKAWLKEQLAQHNRLHKIIELFCGSGNFTEILAQTGCLASRLELLISIILLPGGLSESTSRMLIPWCWIHLAPD</sequence>
<dbReference type="GO" id="GO:0008173">
    <property type="term" value="F:RNA methyltransferase activity"/>
    <property type="evidence" value="ECO:0007669"/>
    <property type="project" value="InterPro"/>
</dbReference>
<name>A0A4Y1YPR8_9PROT</name>
<feature type="binding site" evidence="5">
    <location>
        <position position="215"/>
    </location>
    <ligand>
        <name>S-adenosyl-L-methionine</name>
        <dbReference type="ChEBI" id="CHEBI:59789"/>
    </ligand>
</feature>
<keyword evidence="4" id="KW-0479">Metal-binding</keyword>
<accession>A0A4Y1YPR8</accession>
<keyword evidence="1 5" id="KW-0489">Methyltransferase</keyword>
<dbReference type="EMBL" id="AP019755">
    <property type="protein sequence ID" value="BBL35818.1"/>
    <property type="molecule type" value="Genomic_DNA"/>
</dbReference>
<dbReference type="PANTHER" id="PTHR11061">
    <property type="entry name" value="RNA M5U METHYLTRANSFERASE"/>
    <property type="match status" value="1"/>
</dbReference>
<protein>
    <submittedName>
        <fullName evidence="6">23S rRNA (Uracil(1939)-C(5))-methyltransferase</fullName>
    </submittedName>
</protein>
<dbReference type="InterPro" id="IPR029063">
    <property type="entry name" value="SAM-dependent_MTases_sf"/>
</dbReference>
<dbReference type="Proteomes" id="UP000316473">
    <property type="component" value="Chromosome"/>
</dbReference>